<dbReference type="InterPro" id="IPR042267">
    <property type="entry name" value="VTC_sf"/>
</dbReference>
<dbReference type="Proteomes" id="UP000280696">
    <property type="component" value="Unassembled WGS sequence"/>
</dbReference>
<protein>
    <submittedName>
        <fullName evidence="2">Polyphosphate polymerase domain-containing protein</fullName>
    </submittedName>
</protein>
<dbReference type="AlphaFoldDB" id="A0A3A9AN66"/>
<keyword evidence="3" id="KW-1185">Reference proteome</keyword>
<reference evidence="2 3" key="1">
    <citation type="submission" date="2018-09" db="EMBL/GenBank/DDBJ databases">
        <title>Murine metabolic-syndrome-specific gut microbial biobank.</title>
        <authorList>
            <person name="Liu C."/>
        </authorList>
    </citation>
    <scope>NUCLEOTIDE SEQUENCE [LARGE SCALE GENOMIC DNA]</scope>
    <source>
        <strain evidence="2 3">0.1xD8-82</strain>
    </source>
</reference>
<evidence type="ECO:0000313" key="3">
    <source>
        <dbReference type="Proteomes" id="UP000280696"/>
    </source>
</evidence>
<sequence>MRGINMMYRVEDKYFCSTQEMFCLQKRLGNVLQSDSYENSVEGYSISSLYFDDLRESSLINTREGNRSRCKYRIRIYNNSLNVIKLEVKEKYDNRIYKKSKSIREDELQKLMQGECIDCAWTRDDPAMLFNLAIQVQGLRPRVIVAYERKAFVYGPGNVRITLDRNIRSSRQIQQFGNSNISYDYLKEQDEIVEIKYDELIPGFLLQMLQLENMQQTAYSKYQLCRENIN</sequence>
<dbReference type="EMBL" id="RAYQ01000004">
    <property type="protein sequence ID" value="RKI92842.1"/>
    <property type="molecule type" value="Genomic_DNA"/>
</dbReference>
<dbReference type="CDD" id="cd07750">
    <property type="entry name" value="PolyPPase_VTC_like"/>
    <property type="match status" value="1"/>
</dbReference>
<comment type="caution">
    <text evidence="2">The sequence shown here is derived from an EMBL/GenBank/DDBJ whole genome shotgun (WGS) entry which is preliminary data.</text>
</comment>
<gene>
    <name evidence="2" type="ORF">D7V94_05880</name>
</gene>
<dbReference type="InterPro" id="IPR018966">
    <property type="entry name" value="VTC_domain"/>
</dbReference>
<proteinExistence type="predicted"/>
<evidence type="ECO:0000313" key="2">
    <source>
        <dbReference type="EMBL" id="RKI92842.1"/>
    </source>
</evidence>
<name>A0A3A9AN66_9FIRM</name>
<feature type="domain" description="VTC" evidence="1">
    <location>
        <begin position="9"/>
        <end position="225"/>
    </location>
</feature>
<evidence type="ECO:0000259" key="1">
    <source>
        <dbReference type="Pfam" id="PF09359"/>
    </source>
</evidence>
<dbReference type="Gene3D" id="3.20.100.30">
    <property type="entry name" value="VTC, catalytic tunnel domain"/>
    <property type="match status" value="1"/>
</dbReference>
<organism evidence="2 3">
    <name type="scientific">Parablautia intestinalis</name>
    <dbReference type="NCBI Taxonomy" id="2320100"/>
    <lineage>
        <taxon>Bacteria</taxon>
        <taxon>Bacillati</taxon>
        <taxon>Bacillota</taxon>
        <taxon>Clostridia</taxon>
        <taxon>Lachnospirales</taxon>
        <taxon>Lachnospiraceae</taxon>
        <taxon>Parablautia</taxon>
    </lineage>
</organism>
<dbReference type="Pfam" id="PF09359">
    <property type="entry name" value="VTC"/>
    <property type="match status" value="1"/>
</dbReference>
<dbReference type="GO" id="GO:0006799">
    <property type="term" value="P:polyphosphate biosynthetic process"/>
    <property type="evidence" value="ECO:0007669"/>
    <property type="project" value="UniProtKB-ARBA"/>
</dbReference>
<dbReference type="OrthoDB" id="9784042at2"/>
<accession>A0A3A9AN66</accession>